<evidence type="ECO:0000256" key="1">
    <source>
        <dbReference type="SAM" id="SignalP"/>
    </source>
</evidence>
<dbReference type="OrthoDB" id="5786920at2"/>
<feature type="chain" id="PRO_5015645504" evidence="1">
    <location>
        <begin position="19"/>
        <end position="156"/>
    </location>
</feature>
<name>A0A2S3X7Q6_PSEPU</name>
<dbReference type="AlphaFoldDB" id="A0A2S3X7Q6"/>
<feature type="signal peptide" evidence="1">
    <location>
        <begin position="1"/>
        <end position="18"/>
    </location>
</feature>
<sequence length="156" mass="17013">MKYAIALLFGLLPLLAQALETGERLAPWTLLDQYDQPYSLNADTHILLVARDMDGAKLVKAALADAPKGYLEARDAVFVADIQRMPALISKLFAIPAMRDYSYRVLLDREGRIASRYPGQAGQVSWLRLKDGVLVSEQAFADAVALKAALDGVPGP</sequence>
<keyword evidence="1" id="KW-0732">Signal</keyword>
<gene>
    <name evidence="2" type="ORF">BGP84_15880</name>
</gene>
<comment type="caution">
    <text evidence="2">The sequence shown here is derived from an EMBL/GenBank/DDBJ whole genome shotgun (WGS) entry which is preliminary data.</text>
</comment>
<accession>A0A2S3X7Q6</accession>
<dbReference type="RefSeq" id="WP_103447899.1">
    <property type="nucleotide sequence ID" value="NZ_MINH01000019.1"/>
</dbReference>
<dbReference type="EMBL" id="MINH01000019">
    <property type="protein sequence ID" value="POG11138.1"/>
    <property type="molecule type" value="Genomic_DNA"/>
</dbReference>
<reference evidence="2 3" key="2">
    <citation type="submission" date="2018-03" db="EMBL/GenBank/DDBJ databases">
        <title>Draft genome of Pseudomonas putida strain KH-21-114.</title>
        <authorList>
            <person name="Yoshizawa S."/>
            <person name="Khan N.H."/>
            <person name="Nishimura M."/>
            <person name="Chiura H.X."/>
            <person name="Ogura Y."/>
            <person name="Hayashi T."/>
            <person name="Kogure K."/>
        </authorList>
    </citation>
    <scope>NUCLEOTIDE SEQUENCE [LARGE SCALE GENOMIC DNA]</scope>
    <source>
        <strain evidence="2 3">KH-21-114</strain>
    </source>
</reference>
<dbReference type="Proteomes" id="UP000237230">
    <property type="component" value="Unassembled WGS sequence"/>
</dbReference>
<proteinExistence type="predicted"/>
<protein>
    <submittedName>
        <fullName evidence="2">FAD/FMN-containing dehydrogenase</fullName>
    </submittedName>
</protein>
<evidence type="ECO:0000313" key="3">
    <source>
        <dbReference type="Proteomes" id="UP000237230"/>
    </source>
</evidence>
<evidence type="ECO:0000313" key="2">
    <source>
        <dbReference type="EMBL" id="POG11138.1"/>
    </source>
</evidence>
<reference evidence="2 3" key="1">
    <citation type="submission" date="2016-08" db="EMBL/GenBank/DDBJ databases">
        <authorList>
            <person name="Seilhamer J.J."/>
        </authorList>
    </citation>
    <scope>NUCLEOTIDE SEQUENCE [LARGE SCALE GENOMIC DNA]</scope>
    <source>
        <strain evidence="2 3">KH-21-114</strain>
    </source>
</reference>
<organism evidence="2 3">
    <name type="scientific">Pseudomonas putida</name>
    <name type="common">Arthrobacter siderocapsulatus</name>
    <dbReference type="NCBI Taxonomy" id="303"/>
    <lineage>
        <taxon>Bacteria</taxon>
        <taxon>Pseudomonadati</taxon>
        <taxon>Pseudomonadota</taxon>
        <taxon>Gammaproteobacteria</taxon>
        <taxon>Pseudomonadales</taxon>
        <taxon>Pseudomonadaceae</taxon>
        <taxon>Pseudomonas</taxon>
    </lineage>
</organism>